<evidence type="ECO:0000313" key="3">
    <source>
        <dbReference type="Proteomes" id="UP000799537"/>
    </source>
</evidence>
<proteinExistence type="predicted"/>
<evidence type="ECO:0000313" key="2">
    <source>
        <dbReference type="EMBL" id="KAF2168080.1"/>
    </source>
</evidence>
<sequence length="232" mass="26182">MGREDSAVKLAESINVPEKQDFEDSSLYVNVYKYVEEYMGRYDMSHDFNHIRRVLALSKHILAAELKDYPEKTLDSQAVVLGALLHDVGDRKYVEPGENAAQLVSDVLTKNGCTHRLVAKVSIIVENVSYSNEVKRPQLVKAIVASHPELAVVQDADRLDAIGAIGIGRVFAYGAAKESGRGMQGSIDHFAEKLEKLEGMMKTETGRLLAQERTQRLRDFRQWWQEENEIFT</sequence>
<evidence type="ECO:0000259" key="1">
    <source>
        <dbReference type="SMART" id="SM00471"/>
    </source>
</evidence>
<dbReference type="SMART" id="SM00471">
    <property type="entry name" value="HDc"/>
    <property type="match status" value="1"/>
</dbReference>
<dbReference type="RefSeq" id="XP_033668969.1">
    <property type="nucleotide sequence ID" value="XM_033805898.1"/>
</dbReference>
<dbReference type="Pfam" id="PF01966">
    <property type="entry name" value="HD"/>
    <property type="match status" value="1"/>
</dbReference>
<reference evidence="2" key="1">
    <citation type="journal article" date="2020" name="Stud. Mycol.">
        <title>101 Dothideomycetes genomes: a test case for predicting lifestyles and emergence of pathogens.</title>
        <authorList>
            <person name="Haridas S."/>
            <person name="Albert R."/>
            <person name="Binder M."/>
            <person name="Bloem J."/>
            <person name="Labutti K."/>
            <person name="Salamov A."/>
            <person name="Andreopoulos B."/>
            <person name="Baker S."/>
            <person name="Barry K."/>
            <person name="Bills G."/>
            <person name="Bluhm B."/>
            <person name="Cannon C."/>
            <person name="Castanera R."/>
            <person name="Culley D."/>
            <person name="Daum C."/>
            <person name="Ezra D."/>
            <person name="Gonzalez J."/>
            <person name="Henrissat B."/>
            <person name="Kuo A."/>
            <person name="Liang C."/>
            <person name="Lipzen A."/>
            <person name="Lutzoni F."/>
            <person name="Magnuson J."/>
            <person name="Mondo S."/>
            <person name="Nolan M."/>
            <person name="Ohm R."/>
            <person name="Pangilinan J."/>
            <person name="Park H.-J."/>
            <person name="Ramirez L."/>
            <person name="Alfaro M."/>
            <person name="Sun H."/>
            <person name="Tritt A."/>
            <person name="Yoshinaga Y."/>
            <person name="Zwiers L.-H."/>
            <person name="Turgeon B."/>
            <person name="Goodwin S."/>
            <person name="Spatafora J."/>
            <person name="Crous P."/>
            <person name="Grigoriev I."/>
        </authorList>
    </citation>
    <scope>NUCLEOTIDE SEQUENCE</scope>
    <source>
        <strain evidence="2">ATCC 36951</strain>
    </source>
</reference>
<dbReference type="CDD" id="cd00077">
    <property type="entry name" value="HDc"/>
    <property type="match status" value="1"/>
</dbReference>
<protein>
    <recommendedName>
        <fullName evidence="1">HD/PDEase domain-containing protein</fullName>
    </recommendedName>
</protein>
<dbReference type="Gene3D" id="1.10.3210.50">
    <property type="match status" value="1"/>
</dbReference>
<accession>A0A6A6CPL9</accession>
<dbReference type="GeneID" id="54559170"/>
<feature type="domain" description="HD/PDEase" evidence="1">
    <location>
        <begin position="43"/>
        <end position="171"/>
    </location>
</feature>
<dbReference type="EMBL" id="ML993591">
    <property type="protein sequence ID" value="KAF2168080.1"/>
    <property type="molecule type" value="Genomic_DNA"/>
</dbReference>
<dbReference type="PANTHER" id="PTHR33594">
    <property type="entry name" value="SUPERFAMILY HYDROLASE, PUTATIVE (AFU_ORTHOLOGUE AFUA_1G03035)-RELATED"/>
    <property type="match status" value="1"/>
</dbReference>
<dbReference type="AlphaFoldDB" id="A0A6A6CPL9"/>
<dbReference type="InterPro" id="IPR006674">
    <property type="entry name" value="HD_domain"/>
</dbReference>
<organism evidence="2 3">
    <name type="scientific">Zasmidium cellare ATCC 36951</name>
    <dbReference type="NCBI Taxonomy" id="1080233"/>
    <lineage>
        <taxon>Eukaryota</taxon>
        <taxon>Fungi</taxon>
        <taxon>Dikarya</taxon>
        <taxon>Ascomycota</taxon>
        <taxon>Pezizomycotina</taxon>
        <taxon>Dothideomycetes</taxon>
        <taxon>Dothideomycetidae</taxon>
        <taxon>Mycosphaerellales</taxon>
        <taxon>Mycosphaerellaceae</taxon>
        <taxon>Zasmidium</taxon>
    </lineage>
</organism>
<dbReference type="Proteomes" id="UP000799537">
    <property type="component" value="Unassembled WGS sequence"/>
</dbReference>
<dbReference type="OrthoDB" id="16547at2759"/>
<name>A0A6A6CPL9_ZASCE</name>
<dbReference type="PANTHER" id="PTHR33594:SF1">
    <property type="entry name" value="HD_PDEASE DOMAIN-CONTAINING PROTEIN"/>
    <property type="match status" value="1"/>
</dbReference>
<gene>
    <name evidence="2" type="ORF">M409DRAFT_21526</name>
</gene>
<keyword evidence="3" id="KW-1185">Reference proteome</keyword>
<dbReference type="InterPro" id="IPR003607">
    <property type="entry name" value="HD/PDEase_dom"/>
</dbReference>
<dbReference type="SUPFAM" id="SSF109604">
    <property type="entry name" value="HD-domain/PDEase-like"/>
    <property type="match status" value="1"/>
</dbReference>